<keyword evidence="2" id="KW-0812">Transmembrane</keyword>
<keyword evidence="2" id="KW-0472">Membrane</keyword>
<protein>
    <submittedName>
        <fullName evidence="3">FixH family protein</fullName>
    </submittedName>
    <submittedName>
        <fullName evidence="4">Uncharacterized protein conserved in bacteria</fullName>
    </submittedName>
</protein>
<reference evidence="3 6" key="2">
    <citation type="submission" date="2020-12" db="EMBL/GenBank/DDBJ databases">
        <title>FDA dAtabase for Regulatory Grade micrObial Sequences (FDA-ARGOS): Supporting development and validation of Infectious Disease Dx tests.</title>
        <authorList>
            <person name="Sproer C."/>
            <person name="Gronow S."/>
            <person name="Severitt S."/>
            <person name="Schroder I."/>
            <person name="Tallon L."/>
            <person name="Sadzewicz L."/>
            <person name="Zhao X."/>
            <person name="Boylan J."/>
            <person name="Ott S."/>
            <person name="Bowen H."/>
            <person name="Vavikolanu K."/>
            <person name="Mehta A."/>
            <person name="Aluvathingal J."/>
            <person name="Nadendla S."/>
            <person name="Lowell S."/>
            <person name="Myers T."/>
            <person name="Yan Y."/>
            <person name="Sichtig H."/>
        </authorList>
    </citation>
    <scope>NUCLEOTIDE SEQUENCE [LARGE SCALE GENOMIC DNA]</scope>
    <source>
        <strain evidence="3 6">FDAARGOS_872</strain>
    </source>
</reference>
<keyword evidence="2" id="KW-1133">Transmembrane helix</keyword>
<dbReference type="EMBL" id="CP065725">
    <property type="protein sequence ID" value="QPT39934.1"/>
    <property type="molecule type" value="Genomic_DNA"/>
</dbReference>
<proteinExistence type="predicted"/>
<feature type="region of interest" description="Disordered" evidence="1">
    <location>
        <begin position="68"/>
        <end position="87"/>
    </location>
</feature>
<evidence type="ECO:0000313" key="4">
    <source>
        <dbReference type="EMBL" id="SUA58047.1"/>
    </source>
</evidence>
<keyword evidence="6" id="KW-1185">Reference proteome</keyword>
<dbReference type="AlphaFoldDB" id="A0A378XK00"/>
<feature type="compositionally biased region" description="Polar residues" evidence="1">
    <location>
        <begin position="68"/>
        <end position="78"/>
    </location>
</feature>
<dbReference type="EMBL" id="UGSB01000001">
    <property type="protein sequence ID" value="SUA58047.1"/>
    <property type="molecule type" value="Genomic_DNA"/>
</dbReference>
<feature type="transmembrane region" description="Helical" evidence="2">
    <location>
        <begin position="27"/>
        <end position="48"/>
    </location>
</feature>
<dbReference type="OrthoDB" id="5295180at2"/>
<dbReference type="RefSeq" id="WP_018573359.1">
    <property type="nucleotide sequence ID" value="NZ_CP065725.1"/>
</dbReference>
<dbReference type="Proteomes" id="UP000254603">
    <property type="component" value="Unassembled WGS sequence"/>
</dbReference>
<name>A0A378XK00_9BURK</name>
<sequence length="99" mass="11282">MSLKEVSQSNSTEQDTSGPWYKHRWPWLLMAGPAIVIVGCAITIYLAFTQHKDTPLVNQQNRQGLMTTRSGAIDQSSFKPAVDRPIPEHLREQFKQDKE</sequence>
<evidence type="ECO:0000313" key="3">
    <source>
        <dbReference type="EMBL" id="QPT39934.1"/>
    </source>
</evidence>
<evidence type="ECO:0000313" key="6">
    <source>
        <dbReference type="Proteomes" id="UP000594903"/>
    </source>
</evidence>
<reference evidence="4 5" key="1">
    <citation type="submission" date="2018-06" db="EMBL/GenBank/DDBJ databases">
        <authorList>
            <consortium name="Pathogen Informatics"/>
            <person name="Doyle S."/>
        </authorList>
    </citation>
    <scope>NUCLEOTIDE SEQUENCE [LARGE SCALE GENOMIC DNA]</scope>
    <source>
        <strain evidence="4 5">NCTC11997</strain>
    </source>
</reference>
<evidence type="ECO:0000256" key="2">
    <source>
        <dbReference type="SAM" id="Phobius"/>
    </source>
</evidence>
<gene>
    <name evidence="3" type="ORF">I6G29_12620</name>
    <name evidence="4" type="ORF">NCTC11997_02598</name>
</gene>
<evidence type="ECO:0000313" key="5">
    <source>
        <dbReference type="Proteomes" id="UP000254603"/>
    </source>
</evidence>
<dbReference type="Proteomes" id="UP000594903">
    <property type="component" value="Chromosome"/>
</dbReference>
<evidence type="ECO:0000256" key="1">
    <source>
        <dbReference type="SAM" id="MobiDB-lite"/>
    </source>
</evidence>
<accession>A0A378XK00</accession>
<organism evidence="4 5">
    <name type="scientific">Oligella ureolytica</name>
    <dbReference type="NCBI Taxonomy" id="90244"/>
    <lineage>
        <taxon>Bacteria</taxon>
        <taxon>Pseudomonadati</taxon>
        <taxon>Pseudomonadota</taxon>
        <taxon>Betaproteobacteria</taxon>
        <taxon>Burkholderiales</taxon>
        <taxon>Alcaligenaceae</taxon>
        <taxon>Oligella</taxon>
    </lineage>
</organism>
<dbReference type="STRING" id="1122619.GCA_000373745_00176"/>
<feature type="compositionally biased region" description="Polar residues" evidence="1">
    <location>
        <begin position="1"/>
        <end position="17"/>
    </location>
</feature>
<feature type="region of interest" description="Disordered" evidence="1">
    <location>
        <begin position="1"/>
        <end position="20"/>
    </location>
</feature>